<keyword evidence="1" id="KW-0732">Signal</keyword>
<dbReference type="OrthoDB" id="9804931at2"/>
<dbReference type="InterPro" id="IPR012332">
    <property type="entry name" value="Autotransporter_pectin_lyase_C"/>
</dbReference>
<dbReference type="AlphaFoldDB" id="A0A1M7U173"/>
<dbReference type="InterPro" id="IPR005546">
    <property type="entry name" value="Autotransporte_beta"/>
</dbReference>
<dbReference type="SUPFAM" id="SSF51126">
    <property type="entry name" value="Pectin lyase-like"/>
    <property type="match status" value="1"/>
</dbReference>
<evidence type="ECO:0000259" key="2">
    <source>
        <dbReference type="PROSITE" id="PS51208"/>
    </source>
</evidence>
<accession>A0A1M7U173</accession>
<dbReference type="InterPro" id="IPR011050">
    <property type="entry name" value="Pectin_lyase_fold/virulence"/>
</dbReference>
<feature type="domain" description="Autotransporter" evidence="2">
    <location>
        <begin position="752"/>
        <end position="1031"/>
    </location>
</feature>
<dbReference type="Proteomes" id="UP000184096">
    <property type="component" value="Chromosome I"/>
</dbReference>
<keyword evidence="4" id="KW-1185">Reference proteome</keyword>
<dbReference type="NCBIfam" id="TIGR01414">
    <property type="entry name" value="autotrans_barl"/>
    <property type="match status" value="1"/>
</dbReference>
<feature type="chain" id="PRO_5012500751" evidence="1">
    <location>
        <begin position="32"/>
        <end position="1032"/>
    </location>
</feature>
<dbReference type="PROSITE" id="PS51208">
    <property type="entry name" value="AUTOTRANSPORTER"/>
    <property type="match status" value="1"/>
</dbReference>
<organism evidence="3 4">
    <name type="scientific">Bradyrhizobium erythrophlei</name>
    <dbReference type="NCBI Taxonomy" id="1437360"/>
    <lineage>
        <taxon>Bacteria</taxon>
        <taxon>Pseudomonadati</taxon>
        <taxon>Pseudomonadota</taxon>
        <taxon>Alphaproteobacteria</taxon>
        <taxon>Hyphomicrobiales</taxon>
        <taxon>Nitrobacteraceae</taxon>
        <taxon>Bradyrhizobium</taxon>
    </lineage>
</organism>
<dbReference type="Pfam" id="PF03797">
    <property type="entry name" value="Autotransporter"/>
    <property type="match status" value="1"/>
</dbReference>
<name>A0A1M7U173_9BRAD</name>
<dbReference type="SMART" id="SM00869">
    <property type="entry name" value="Autotransporter"/>
    <property type="match status" value="1"/>
</dbReference>
<dbReference type="EMBL" id="LT670849">
    <property type="protein sequence ID" value="SHN76759.1"/>
    <property type="molecule type" value="Genomic_DNA"/>
</dbReference>
<dbReference type="Gene3D" id="2.40.128.130">
    <property type="entry name" value="Autotransporter beta-domain"/>
    <property type="match status" value="1"/>
</dbReference>
<dbReference type="InterPro" id="IPR006315">
    <property type="entry name" value="OM_autotransptr_brl_dom"/>
</dbReference>
<evidence type="ECO:0000313" key="4">
    <source>
        <dbReference type="Proteomes" id="UP000184096"/>
    </source>
</evidence>
<evidence type="ECO:0000313" key="3">
    <source>
        <dbReference type="EMBL" id="SHN76759.1"/>
    </source>
</evidence>
<dbReference type="Gene3D" id="2.160.20.20">
    <property type="match status" value="1"/>
</dbReference>
<dbReference type="InterPro" id="IPR036709">
    <property type="entry name" value="Autotransporte_beta_dom_sf"/>
</dbReference>
<dbReference type="SUPFAM" id="SSF103515">
    <property type="entry name" value="Autotransporter"/>
    <property type="match status" value="1"/>
</dbReference>
<protein>
    <submittedName>
        <fullName evidence="3">Outer membrane autotransporter barrel domain-containing protein</fullName>
    </submittedName>
</protein>
<evidence type="ECO:0000256" key="1">
    <source>
        <dbReference type="SAM" id="SignalP"/>
    </source>
</evidence>
<proteinExistence type="predicted"/>
<reference evidence="4" key="1">
    <citation type="submission" date="2016-11" db="EMBL/GenBank/DDBJ databases">
        <authorList>
            <person name="Varghese N."/>
            <person name="Submissions S."/>
        </authorList>
    </citation>
    <scope>NUCLEOTIDE SEQUENCE [LARGE SCALE GENOMIC DNA]</scope>
    <source>
        <strain evidence="4">GAS401</strain>
    </source>
</reference>
<sequence length="1032" mass="101837">MAVRIFNRACLRGLFAVSLALGAGLSGEASAQSASFNGTQATTFTLTTGNNTSTFTFGPNTVIGPTGGPTPGVTGDTLTGWNVINQGQINGGVGGGLDEGIFLNTVGGNSVINSGTITGGVNGGVRLDEGGSVTNLAGGTITGVSIANTGTVTNAGLIQGNVSVATGNIINQSGGTITGFANFFSTGTLTNAGTIAGDFTSSAGATVNNQSGGSIAGGVNINNTLNIPMRSPGTVTNAGSIGGFGVLLNDGGSVTNSGTITGTTANPTTFNIAGVFVLVGSANVSNLAGGAITGGTDGVQYFLGSGSVLNAGNITGMTGNGVNLQAGGSVTNLAGGTITGATNGVQVVGNNAFANSVINAGTITGTTGAGVSISNGAPVPVTNLAGGTITGTIGIDTNSVNATVINAGTITGTGGTAISFDGNTPSFLILRTGTVINGDVVSAESFRDSLILQGTGNNNNNFTSWESLQVQASGLWALNGVSSFFSTQVSSGTLVVGDASHPGASLTSSVQVNAGATLGGQGTVGTVTIANGGTIAPGAASPFSTLNVTGNTQFNVGSFFNVNVNAAGQTDKLAVGGTATLTGGTVQVLAQSANLTATNYTILTAGSPNGTTFAGVTTSSIFLSPTLSYPTPQEVDLTLTAKPFNTAAATPNQTAVANALNAGAQNALTAILFGQTSIAGAQQIFNALSGEVYGSVQNTQADETQFARNTILGRLRQSDSSGNTAALAFGGPELSYAASVDSSTGFAKAAADTWHDLTTWVQGLGGVGHVDADANGNAAALRSNFSGFLTGTDARFGAMRVGLMGGYTATNLNIDGRSSTAGINSALLGAYAGTSYGSFHLRGGAVVSFDSIDTSRVIAFPGFADSAKAHLDGYTGQAFGEVGYGASTGRIAIEPFAGLAYVRVHDAAFAENGGIAALSGSASNENIGYSSLGVRAGTLWTLPGGTVLNPHAALTWQHAFGDVTPTAALAFQNGGGVFSVAGVPIAIDSALVEGGVDWRITAQVKLGVEYQGELAQHAQVHTAKGKFTWTFF</sequence>
<dbReference type="RefSeq" id="WP_072819127.1">
    <property type="nucleotide sequence ID" value="NZ_LT670849.1"/>
</dbReference>
<gene>
    <name evidence="3" type="ORF">SAMN05444170_3299</name>
</gene>
<dbReference type="GO" id="GO:0019867">
    <property type="term" value="C:outer membrane"/>
    <property type="evidence" value="ECO:0007669"/>
    <property type="project" value="InterPro"/>
</dbReference>
<feature type="signal peptide" evidence="1">
    <location>
        <begin position="1"/>
        <end position="31"/>
    </location>
</feature>